<evidence type="ECO:0000256" key="3">
    <source>
        <dbReference type="ARBA" id="ARBA00022502"/>
    </source>
</evidence>
<keyword evidence="5" id="KW-0256">Endoplasmic reticulum</keyword>
<accession>A0A5C3E3Z3</accession>
<evidence type="ECO:0000256" key="5">
    <source>
        <dbReference type="ARBA" id="ARBA00022824"/>
    </source>
</evidence>
<organism evidence="10 11">
    <name type="scientific">Ustilago trichophora</name>
    <dbReference type="NCBI Taxonomy" id="86804"/>
    <lineage>
        <taxon>Eukaryota</taxon>
        <taxon>Fungi</taxon>
        <taxon>Dikarya</taxon>
        <taxon>Basidiomycota</taxon>
        <taxon>Ustilaginomycotina</taxon>
        <taxon>Ustilaginomycetes</taxon>
        <taxon>Ustilaginales</taxon>
        <taxon>Ustilaginaceae</taxon>
        <taxon>Ustilago</taxon>
    </lineage>
</organism>
<evidence type="ECO:0000256" key="1">
    <source>
        <dbReference type="ARBA" id="ARBA00004477"/>
    </source>
</evidence>
<evidence type="ECO:0000256" key="7">
    <source>
        <dbReference type="ARBA" id="ARBA00023136"/>
    </source>
</evidence>
<comment type="pathway">
    <text evidence="2">Glycolipid biosynthesis; glycosylphosphatidylinositol-anchor biosynthesis.</text>
</comment>
<feature type="region of interest" description="Disordered" evidence="8">
    <location>
        <begin position="274"/>
        <end position="293"/>
    </location>
</feature>
<dbReference type="GO" id="GO:0006506">
    <property type="term" value="P:GPI anchor biosynthetic process"/>
    <property type="evidence" value="ECO:0007669"/>
    <property type="project" value="UniProtKB-UniPathway"/>
</dbReference>
<dbReference type="Pfam" id="PF06699">
    <property type="entry name" value="PIG-F"/>
    <property type="match status" value="1"/>
</dbReference>
<evidence type="ECO:0000256" key="6">
    <source>
        <dbReference type="ARBA" id="ARBA00022989"/>
    </source>
</evidence>
<feature type="transmembrane region" description="Helical" evidence="9">
    <location>
        <begin position="355"/>
        <end position="378"/>
    </location>
</feature>
<reference evidence="10 11" key="1">
    <citation type="submission" date="2018-03" db="EMBL/GenBank/DDBJ databases">
        <authorList>
            <person name="Guldener U."/>
        </authorList>
    </citation>
    <scope>NUCLEOTIDE SEQUENCE [LARGE SCALE GENOMIC DNA]</scope>
    <source>
        <strain evidence="10 11">NBRC100155</strain>
    </source>
</reference>
<keyword evidence="3" id="KW-0337">GPI-anchor biosynthesis</keyword>
<gene>
    <name evidence="10" type="ORF">UTRI_02768_B</name>
</gene>
<evidence type="ECO:0000256" key="4">
    <source>
        <dbReference type="ARBA" id="ARBA00022692"/>
    </source>
</evidence>
<evidence type="ECO:0000256" key="2">
    <source>
        <dbReference type="ARBA" id="ARBA00004687"/>
    </source>
</evidence>
<dbReference type="UniPathway" id="UPA00196"/>
<protein>
    <submittedName>
        <fullName evidence="10">Uncharacterized protein</fullName>
    </submittedName>
</protein>
<keyword evidence="7 9" id="KW-0472">Membrane</keyword>
<feature type="transmembrane region" description="Helical" evidence="9">
    <location>
        <begin position="320"/>
        <end position="343"/>
    </location>
</feature>
<evidence type="ECO:0000256" key="9">
    <source>
        <dbReference type="SAM" id="Phobius"/>
    </source>
</evidence>
<dbReference type="GO" id="GO:0005789">
    <property type="term" value="C:endoplasmic reticulum membrane"/>
    <property type="evidence" value="ECO:0007669"/>
    <property type="project" value="UniProtKB-SubCell"/>
</dbReference>
<dbReference type="Proteomes" id="UP000324022">
    <property type="component" value="Unassembled WGS sequence"/>
</dbReference>
<comment type="subcellular location">
    <subcellularLocation>
        <location evidence="1">Endoplasmic reticulum membrane</location>
        <topology evidence="1">Multi-pass membrane protein</topology>
    </subcellularLocation>
</comment>
<dbReference type="InterPro" id="IPR009580">
    <property type="entry name" value="GPI_biosynthesis_protein_Pig-F"/>
</dbReference>
<keyword evidence="4 9" id="KW-0812">Transmembrane</keyword>
<sequence length="379" mass="42148">MPPKPRQTIRVPPPSSSSSSSTQSSNTIKPVQPSGKLANIRRKRWVHDKPTLSLLLLLHASCHVFAFILLTEPCLNPHYVNSLWSKTRYLSLLTTEGLIPEEEWKERFLKAGIRGLFGVGVVQAWFVARLNSYVQKGEREHGRLVSALKMQREKGLTVGISNHHHHHHYEGEEREIHIPLVSASHASQSNNQKQSEQDESTLQVGSFIRQLESVSMTFLGLPFIWLTICILLVMFGAPLLGKDNFSATAILAAHLTLLIGLPIIHILGLPGDTSPSPSTSPSHASSSSSPLSTITTTTTNIKNANIYYQTLFQLKPNPTFLYPLFYPLIFSLFATLLSTSTLILDWNVAWQTYPFPLLVAPLIGLILGNLYSLFILLFG</sequence>
<feature type="region of interest" description="Disordered" evidence="8">
    <location>
        <begin position="1"/>
        <end position="34"/>
    </location>
</feature>
<dbReference type="AlphaFoldDB" id="A0A5C3E3Z3"/>
<dbReference type="OrthoDB" id="2553347at2759"/>
<name>A0A5C3E3Z3_9BASI</name>
<feature type="compositionally biased region" description="Low complexity" evidence="8">
    <location>
        <begin position="16"/>
        <end position="25"/>
    </location>
</feature>
<proteinExistence type="predicted"/>
<evidence type="ECO:0000256" key="8">
    <source>
        <dbReference type="SAM" id="MobiDB-lite"/>
    </source>
</evidence>
<feature type="transmembrane region" description="Helical" evidence="9">
    <location>
        <begin position="245"/>
        <end position="267"/>
    </location>
</feature>
<evidence type="ECO:0000313" key="10">
    <source>
        <dbReference type="EMBL" id="SPO25128.1"/>
    </source>
</evidence>
<dbReference type="EMBL" id="OOIN01000010">
    <property type="protein sequence ID" value="SPO25128.1"/>
    <property type="molecule type" value="Genomic_DNA"/>
</dbReference>
<evidence type="ECO:0000313" key="11">
    <source>
        <dbReference type="Proteomes" id="UP000324022"/>
    </source>
</evidence>
<feature type="transmembrane region" description="Helical" evidence="9">
    <location>
        <begin position="218"/>
        <end position="239"/>
    </location>
</feature>
<keyword evidence="6 9" id="KW-1133">Transmembrane helix</keyword>
<keyword evidence="11" id="KW-1185">Reference proteome</keyword>
<feature type="compositionally biased region" description="Pro residues" evidence="8">
    <location>
        <begin position="1"/>
        <end position="15"/>
    </location>
</feature>